<dbReference type="PANTHER" id="PTHR43673">
    <property type="entry name" value="NAD(P)H NITROREDUCTASE YDGI-RELATED"/>
    <property type="match status" value="1"/>
</dbReference>
<evidence type="ECO:0000313" key="4">
    <source>
        <dbReference type="EMBL" id="MBU5668783.1"/>
    </source>
</evidence>
<accession>A0ABS6FF26</accession>
<dbReference type="CDD" id="cd02151">
    <property type="entry name" value="nitroreductase"/>
    <property type="match status" value="1"/>
</dbReference>
<organism evidence="4 5">
    <name type="scientific">Peptoniphilus ovalis</name>
    <dbReference type="NCBI Taxonomy" id="2841503"/>
    <lineage>
        <taxon>Bacteria</taxon>
        <taxon>Bacillati</taxon>
        <taxon>Bacillota</taxon>
        <taxon>Tissierellia</taxon>
        <taxon>Tissierellales</taxon>
        <taxon>Peptoniphilaceae</taxon>
        <taxon>Peptoniphilus</taxon>
    </lineage>
</organism>
<dbReference type="RefSeq" id="WP_216548629.1">
    <property type="nucleotide sequence ID" value="NZ_JAHLQO010000002.1"/>
</dbReference>
<name>A0ABS6FF26_9FIRM</name>
<evidence type="ECO:0000259" key="3">
    <source>
        <dbReference type="Pfam" id="PF00881"/>
    </source>
</evidence>
<feature type="domain" description="Nitroreductase" evidence="3">
    <location>
        <begin position="6"/>
        <end position="60"/>
    </location>
</feature>
<comment type="caution">
    <text evidence="4">The sequence shown here is derived from an EMBL/GenBank/DDBJ whole genome shotgun (WGS) entry which is preliminary data.</text>
</comment>
<dbReference type="EMBL" id="JAHLQO010000002">
    <property type="protein sequence ID" value="MBU5668783.1"/>
    <property type="molecule type" value="Genomic_DNA"/>
</dbReference>
<protein>
    <submittedName>
        <fullName evidence="4">Nitroreductase family protein</fullName>
    </submittedName>
</protein>
<evidence type="ECO:0000256" key="1">
    <source>
        <dbReference type="ARBA" id="ARBA00007118"/>
    </source>
</evidence>
<evidence type="ECO:0000256" key="2">
    <source>
        <dbReference type="ARBA" id="ARBA00023002"/>
    </source>
</evidence>
<dbReference type="Proteomes" id="UP000783742">
    <property type="component" value="Unassembled WGS sequence"/>
</dbReference>
<dbReference type="PANTHER" id="PTHR43673:SF10">
    <property type="entry name" value="NADH DEHYDROGENASE_NAD(P)H NITROREDUCTASE XCC3605-RELATED"/>
    <property type="match status" value="1"/>
</dbReference>
<keyword evidence="5" id="KW-1185">Reference proteome</keyword>
<evidence type="ECO:0000313" key="5">
    <source>
        <dbReference type="Proteomes" id="UP000783742"/>
    </source>
</evidence>
<reference evidence="4 5" key="1">
    <citation type="submission" date="2021-06" db="EMBL/GenBank/DDBJ databases">
        <authorList>
            <person name="Sun Q."/>
            <person name="Li D."/>
        </authorList>
    </citation>
    <scope>NUCLEOTIDE SEQUENCE [LARGE SCALE GENOMIC DNA]</scope>
    <source>
        <strain evidence="4 5">MSJ-1</strain>
    </source>
</reference>
<dbReference type="InterPro" id="IPR029479">
    <property type="entry name" value="Nitroreductase"/>
</dbReference>
<comment type="similarity">
    <text evidence="1">Belongs to the nitroreductase family.</text>
</comment>
<gene>
    <name evidence="4" type="ORF">KQI68_02905</name>
</gene>
<sequence>MLLDIVKKRRSIRRFTDEKVSDDDIKKILEITLHAPTAKNRNAVRYIVVKDKNRLEELSNYKVRNANFIKDAGAAIAVVSDKNIAPNTYYQDACIAATFLMLAVTDIGLGSTWVNVVDAVHESGKSAKDFLREFFDLDENYDVECIIAIGHIGEEKSQRKPFDYKEVVYEDKYDKTK</sequence>
<dbReference type="Pfam" id="PF00881">
    <property type="entry name" value="Nitroreductase"/>
    <property type="match status" value="1"/>
</dbReference>
<proteinExistence type="inferred from homology"/>
<keyword evidence="2" id="KW-0560">Oxidoreductase</keyword>